<protein>
    <submittedName>
        <fullName evidence="2">Uncharacterized protein</fullName>
    </submittedName>
</protein>
<dbReference type="OrthoDB" id="8250799at2"/>
<name>A0A1M5RN16_9BRAD</name>
<proteinExistence type="predicted"/>
<dbReference type="EMBL" id="LT670818">
    <property type="protein sequence ID" value="SHH27541.1"/>
    <property type="molecule type" value="Genomic_DNA"/>
</dbReference>
<feature type="chain" id="PRO_5012770664" evidence="1">
    <location>
        <begin position="25"/>
        <end position="79"/>
    </location>
</feature>
<gene>
    <name evidence="2" type="ORF">SAMN05444169_6655</name>
</gene>
<sequence length="79" mass="9302">MKKISCVLAALAAIAVAAPTVASAQGFSFRVGPDRDYYRDDYYRGPHVEFYGHDRGWHRGWYHDGDRVIIRRHHYWDDY</sequence>
<keyword evidence="1" id="KW-0732">Signal</keyword>
<reference evidence="2 3" key="1">
    <citation type="submission" date="2016-11" db="EMBL/GenBank/DDBJ databases">
        <authorList>
            <person name="Jaros S."/>
            <person name="Januszkiewicz K."/>
            <person name="Wedrychowicz H."/>
        </authorList>
    </citation>
    <scope>NUCLEOTIDE SEQUENCE [LARGE SCALE GENOMIC DNA]</scope>
    <source>
        <strain evidence="2 3">GAS242</strain>
    </source>
</reference>
<evidence type="ECO:0000256" key="1">
    <source>
        <dbReference type="SAM" id="SignalP"/>
    </source>
</evidence>
<dbReference type="Proteomes" id="UP000190675">
    <property type="component" value="Chromosome I"/>
</dbReference>
<dbReference type="RefSeq" id="WP_079569623.1">
    <property type="nucleotide sequence ID" value="NZ_LT670818.1"/>
</dbReference>
<feature type="signal peptide" evidence="1">
    <location>
        <begin position="1"/>
        <end position="24"/>
    </location>
</feature>
<organism evidence="2 3">
    <name type="scientific">Bradyrhizobium erythrophlei</name>
    <dbReference type="NCBI Taxonomy" id="1437360"/>
    <lineage>
        <taxon>Bacteria</taxon>
        <taxon>Pseudomonadati</taxon>
        <taxon>Pseudomonadota</taxon>
        <taxon>Alphaproteobacteria</taxon>
        <taxon>Hyphomicrobiales</taxon>
        <taxon>Nitrobacteraceae</taxon>
        <taxon>Bradyrhizobium</taxon>
    </lineage>
</organism>
<dbReference type="AlphaFoldDB" id="A0A1M5RN16"/>
<evidence type="ECO:0000313" key="3">
    <source>
        <dbReference type="Proteomes" id="UP000190675"/>
    </source>
</evidence>
<evidence type="ECO:0000313" key="2">
    <source>
        <dbReference type="EMBL" id="SHH27541.1"/>
    </source>
</evidence>
<accession>A0A1M5RN16</accession>